<sequence>MDKPTSKLNISEILVELLYRDKEIDELMIPTCLKVATVRNEINGLEECEIEPYDSHVVKRHDLAAAKIPQIMFLFIITSKGYNDRNHQRLQQWRPKEFVSIYGETPAIVYGLPALTAPQWVKEHWQSSQRITFSDHRFDRRVQGKGVHKNPSHRITHMCYGNIIANQVHLYMATVSPVADGLYQQDKERNVIRQQVIQEAFKPCLGHRIHLTGF</sequence>
<dbReference type="Proteomes" id="UP000887159">
    <property type="component" value="Unassembled WGS sequence"/>
</dbReference>
<protein>
    <submittedName>
        <fullName evidence="1">Uncharacterized protein</fullName>
    </submittedName>
</protein>
<dbReference type="EMBL" id="BMAU01021040">
    <property type="protein sequence ID" value="GFX87956.1"/>
    <property type="molecule type" value="Genomic_DNA"/>
</dbReference>
<keyword evidence="2" id="KW-1185">Reference proteome</keyword>
<proteinExistence type="predicted"/>
<organism evidence="1 2">
    <name type="scientific">Trichonephila clavipes</name>
    <name type="common">Golden silk orbweaver</name>
    <name type="synonym">Nephila clavipes</name>
    <dbReference type="NCBI Taxonomy" id="2585209"/>
    <lineage>
        <taxon>Eukaryota</taxon>
        <taxon>Metazoa</taxon>
        <taxon>Ecdysozoa</taxon>
        <taxon>Arthropoda</taxon>
        <taxon>Chelicerata</taxon>
        <taxon>Arachnida</taxon>
        <taxon>Araneae</taxon>
        <taxon>Araneomorphae</taxon>
        <taxon>Entelegynae</taxon>
        <taxon>Araneoidea</taxon>
        <taxon>Nephilidae</taxon>
        <taxon>Trichonephila</taxon>
    </lineage>
</organism>
<name>A0A8X6R3X2_TRICX</name>
<evidence type="ECO:0000313" key="1">
    <source>
        <dbReference type="EMBL" id="GFX87956.1"/>
    </source>
</evidence>
<dbReference type="AlphaFoldDB" id="A0A8X6R3X2"/>
<reference evidence="1" key="1">
    <citation type="submission" date="2020-08" db="EMBL/GenBank/DDBJ databases">
        <title>Multicomponent nature underlies the extraordinary mechanical properties of spider dragline silk.</title>
        <authorList>
            <person name="Kono N."/>
            <person name="Nakamura H."/>
            <person name="Mori M."/>
            <person name="Yoshida Y."/>
            <person name="Ohtoshi R."/>
            <person name="Malay A.D."/>
            <person name="Moran D.A.P."/>
            <person name="Tomita M."/>
            <person name="Numata K."/>
            <person name="Arakawa K."/>
        </authorList>
    </citation>
    <scope>NUCLEOTIDE SEQUENCE</scope>
</reference>
<accession>A0A8X6R3X2</accession>
<evidence type="ECO:0000313" key="2">
    <source>
        <dbReference type="Proteomes" id="UP000887159"/>
    </source>
</evidence>
<comment type="caution">
    <text evidence="1">The sequence shown here is derived from an EMBL/GenBank/DDBJ whole genome shotgun (WGS) entry which is preliminary data.</text>
</comment>
<gene>
    <name evidence="1" type="ORF">TNCV_4374211</name>
</gene>